<sequence length="283" mass="33889">MRVSIKSKNLPNRSNGDQYFYIDDFNQVDEKVCLQYDKLNEKIYLEQLKLFNQITKKIKMSNIRIIEQPPAPIRPNNYEKLILWRKRHERLSVEDQTVSILYLLSKNIKIKLPNMYDDGIEPYNAIKKSNDISSQSREDKYIVAKHFVEKKFIENIIVDDESDELLGFNFLNRETSTDNTEDDNNIDNTKMICKHPEHHHIEEKVDHFNNFEREKRSFRKNSSRRKKYKSTSLYPNLDENKSHMNINLDREKENYFNRFSHSKMFMPNNYPEPSAPPSPPTYN</sequence>
<accession>A0A6C0J5S8</accession>
<protein>
    <submittedName>
        <fullName evidence="1">Uncharacterized protein</fullName>
    </submittedName>
</protein>
<dbReference type="EMBL" id="MN740324">
    <property type="protein sequence ID" value="QHU00230.1"/>
    <property type="molecule type" value="Genomic_DNA"/>
</dbReference>
<reference evidence="1" key="1">
    <citation type="journal article" date="2020" name="Nature">
        <title>Giant virus diversity and host interactions through global metagenomics.</title>
        <authorList>
            <person name="Schulz F."/>
            <person name="Roux S."/>
            <person name="Paez-Espino D."/>
            <person name="Jungbluth S."/>
            <person name="Walsh D.A."/>
            <person name="Denef V.J."/>
            <person name="McMahon K.D."/>
            <person name="Konstantinidis K.T."/>
            <person name="Eloe-Fadrosh E.A."/>
            <person name="Kyrpides N.C."/>
            <person name="Woyke T."/>
        </authorList>
    </citation>
    <scope>NUCLEOTIDE SEQUENCE</scope>
    <source>
        <strain evidence="1">GVMAG-M-3300025860-12</strain>
    </source>
</reference>
<name>A0A6C0J5S8_9ZZZZ</name>
<dbReference type="AlphaFoldDB" id="A0A6C0J5S8"/>
<evidence type="ECO:0000313" key="1">
    <source>
        <dbReference type="EMBL" id="QHU00230.1"/>
    </source>
</evidence>
<organism evidence="1">
    <name type="scientific">viral metagenome</name>
    <dbReference type="NCBI Taxonomy" id="1070528"/>
    <lineage>
        <taxon>unclassified sequences</taxon>
        <taxon>metagenomes</taxon>
        <taxon>organismal metagenomes</taxon>
    </lineage>
</organism>
<proteinExistence type="predicted"/>